<comment type="similarity">
    <text evidence="2">Belongs to the TDE1 family.</text>
</comment>
<feature type="transmembrane region" description="Helical" evidence="6">
    <location>
        <begin position="64"/>
        <end position="81"/>
    </location>
</feature>
<keyword evidence="5 6" id="KW-0472">Membrane</keyword>
<feature type="transmembrane region" description="Helical" evidence="6">
    <location>
        <begin position="20"/>
        <end position="44"/>
    </location>
</feature>
<feature type="transmembrane region" description="Helical" evidence="6">
    <location>
        <begin position="367"/>
        <end position="385"/>
    </location>
</feature>
<keyword evidence="8" id="KW-1185">Reference proteome</keyword>
<evidence type="ECO:0000256" key="2">
    <source>
        <dbReference type="ARBA" id="ARBA00006665"/>
    </source>
</evidence>
<proteinExistence type="inferred from homology"/>
<feature type="transmembrane region" description="Helical" evidence="6">
    <location>
        <begin position="325"/>
        <end position="346"/>
    </location>
</feature>
<comment type="caution">
    <text evidence="7">The sequence shown here is derived from an EMBL/GenBank/DDBJ whole genome shotgun (WGS) entry which is preliminary data.</text>
</comment>
<dbReference type="Proteomes" id="UP001152523">
    <property type="component" value="Unassembled WGS sequence"/>
</dbReference>
<accession>A0AAV0G726</accession>
<organism evidence="7 8">
    <name type="scientific">Cuscuta epithymum</name>
    <dbReference type="NCBI Taxonomy" id="186058"/>
    <lineage>
        <taxon>Eukaryota</taxon>
        <taxon>Viridiplantae</taxon>
        <taxon>Streptophyta</taxon>
        <taxon>Embryophyta</taxon>
        <taxon>Tracheophyta</taxon>
        <taxon>Spermatophyta</taxon>
        <taxon>Magnoliopsida</taxon>
        <taxon>eudicotyledons</taxon>
        <taxon>Gunneridae</taxon>
        <taxon>Pentapetalae</taxon>
        <taxon>asterids</taxon>
        <taxon>lamiids</taxon>
        <taxon>Solanales</taxon>
        <taxon>Convolvulaceae</taxon>
        <taxon>Cuscuteae</taxon>
        <taxon>Cuscuta</taxon>
        <taxon>Cuscuta subgen. Cuscuta</taxon>
    </lineage>
</organism>
<dbReference type="PANTHER" id="PTHR10383">
    <property type="entry name" value="SERINE INCORPORATOR"/>
    <property type="match status" value="1"/>
</dbReference>
<dbReference type="Pfam" id="PF03348">
    <property type="entry name" value="Serinc"/>
    <property type="match status" value="2"/>
</dbReference>
<dbReference type="PANTHER" id="PTHR10383:SF63">
    <property type="entry name" value="OS01G0179800 PROTEIN"/>
    <property type="match status" value="1"/>
</dbReference>
<evidence type="ECO:0000256" key="4">
    <source>
        <dbReference type="ARBA" id="ARBA00022989"/>
    </source>
</evidence>
<evidence type="ECO:0000256" key="1">
    <source>
        <dbReference type="ARBA" id="ARBA00004141"/>
    </source>
</evidence>
<feature type="transmembrane region" description="Helical" evidence="6">
    <location>
        <begin position="172"/>
        <end position="195"/>
    </location>
</feature>
<name>A0AAV0G726_9ASTE</name>
<dbReference type="InterPro" id="IPR005016">
    <property type="entry name" value="TDE1/TMS"/>
</dbReference>
<keyword evidence="4 6" id="KW-1133">Transmembrane helix</keyword>
<evidence type="ECO:0000313" key="8">
    <source>
        <dbReference type="Proteomes" id="UP001152523"/>
    </source>
</evidence>
<keyword evidence="3 6" id="KW-0812">Transmembrane</keyword>
<dbReference type="GO" id="GO:0016020">
    <property type="term" value="C:membrane"/>
    <property type="evidence" value="ECO:0007669"/>
    <property type="project" value="UniProtKB-SubCell"/>
</dbReference>
<dbReference type="AlphaFoldDB" id="A0AAV0G726"/>
<evidence type="ECO:0000256" key="5">
    <source>
        <dbReference type="ARBA" id="ARBA00023136"/>
    </source>
</evidence>
<protein>
    <recommendedName>
        <fullName evidence="9">Serinc-domain containing serine and sphingolipid biosynthesis protein</fullName>
    </recommendedName>
</protein>
<feature type="transmembrane region" description="Helical" evidence="6">
    <location>
        <begin position="128"/>
        <end position="152"/>
    </location>
</feature>
<evidence type="ECO:0000313" key="7">
    <source>
        <dbReference type="EMBL" id="CAH9143791.1"/>
    </source>
</evidence>
<reference evidence="7" key="1">
    <citation type="submission" date="2022-07" db="EMBL/GenBank/DDBJ databases">
        <authorList>
            <person name="Macas J."/>
            <person name="Novak P."/>
            <person name="Neumann P."/>
        </authorList>
    </citation>
    <scope>NUCLEOTIDE SEQUENCE</scope>
</reference>
<feature type="transmembrane region" description="Helical" evidence="6">
    <location>
        <begin position="202"/>
        <end position="223"/>
    </location>
</feature>
<sequence>MVSDREYVPACSHSAAKYAYGSIFLVISILSWILRGTEFGYSSLNGMRRLKQCNGKADCLEAQGVFRMSFGCFMFFFVMFVSTVGTSEKDSCRGRWHSGSIGIWISKFVLICLLIFISFFLPPEMISIYGGFAYAGAWFFLIFQSISIMSFINKIHKWCHPEKDDEDKSKKYWFLLIFANIMIWVPIIFMFYWYVIRTFCKANFLIIFGTVTLIGGMYSLSLLPGAKAVSLRSSLMGTYVLFLCGSAIKSEPPVDKCAGWGGSDTSKVDALTIIGFLVAFGAMVFAVYSTGIDSESFRVITKHIPCIPQNKYDYDDDDVPYGYGFFHLVFATASMYSAMLFVNWNIHHPSDKKFAIDSGWTSTWMKIANEVFTAIVYAIVLFADIRAGDG</sequence>
<evidence type="ECO:0000256" key="3">
    <source>
        <dbReference type="ARBA" id="ARBA00022692"/>
    </source>
</evidence>
<gene>
    <name evidence="7" type="ORF">CEPIT_LOCUS40944</name>
</gene>
<evidence type="ECO:0000256" key="6">
    <source>
        <dbReference type="SAM" id="Phobius"/>
    </source>
</evidence>
<dbReference type="EMBL" id="CAMAPF010001056">
    <property type="protein sequence ID" value="CAH9143791.1"/>
    <property type="molecule type" value="Genomic_DNA"/>
</dbReference>
<evidence type="ECO:0008006" key="9">
    <source>
        <dbReference type="Google" id="ProtNLM"/>
    </source>
</evidence>
<feature type="transmembrane region" description="Helical" evidence="6">
    <location>
        <begin position="268"/>
        <end position="288"/>
    </location>
</feature>
<comment type="subcellular location">
    <subcellularLocation>
        <location evidence="1">Membrane</location>
        <topology evidence="1">Multi-pass membrane protein</topology>
    </subcellularLocation>
</comment>
<feature type="transmembrane region" description="Helical" evidence="6">
    <location>
        <begin position="101"/>
        <end position="121"/>
    </location>
</feature>